<dbReference type="Proteomes" id="UP000189443">
    <property type="component" value="Chromosome"/>
</dbReference>
<feature type="compositionally biased region" description="Basic and acidic residues" evidence="1">
    <location>
        <begin position="90"/>
        <end position="100"/>
    </location>
</feature>
<dbReference type="EMBL" id="CP019724">
    <property type="protein sequence ID" value="AQS66953.1"/>
    <property type="molecule type" value="Genomic_DNA"/>
</dbReference>
<reference evidence="3 4" key="1">
    <citation type="submission" date="2017-02" db="EMBL/GenBank/DDBJ databases">
        <title>Streptomyces pactum ACT12 Genome sequencing and assembly.</title>
        <authorList>
            <person name="Xue Q."/>
            <person name="Yan X."/>
            <person name="Jia L."/>
            <person name="Yan H."/>
        </authorList>
    </citation>
    <scope>NUCLEOTIDE SEQUENCE [LARGE SCALE GENOMIC DNA]</scope>
    <source>
        <strain evidence="3 4">ACT12</strain>
    </source>
</reference>
<dbReference type="RefSeq" id="WP_055419653.1">
    <property type="nucleotide sequence ID" value="NZ_CP019724.1"/>
</dbReference>
<feature type="compositionally biased region" description="Basic and acidic residues" evidence="1">
    <location>
        <begin position="54"/>
        <end position="65"/>
    </location>
</feature>
<feature type="chain" id="PRO_5038449212" description="Secreted protein" evidence="2">
    <location>
        <begin position="26"/>
        <end position="133"/>
    </location>
</feature>
<evidence type="ECO:0000313" key="4">
    <source>
        <dbReference type="Proteomes" id="UP000189443"/>
    </source>
</evidence>
<evidence type="ECO:0008006" key="5">
    <source>
        <dbReference type="Google" id="ProtNLM"/>
    </source>
</evidence>
<organism evidence="3 4">
    <name type="scientific">Streptomyces pactum</name>
    <dbReference type="NCBI Taxonomy" id="68249"/>
    <lineage>
        <taxon>Bacteria</taxon>
        <taxon>Bacillati</taxon>
        <taxon>Actinomycetota</taxon>
        <taxon>Actinomycetes</taxon>
        <taxon>Kitasatosporales</taxon>
        <taxon>Streptomycetaceae</taxon>
        <taxon>Streptomyces</taxon>
    </lineage>
</organism>
<keyword evidence="2" id="KW-0732">Signal</keyword>
<evidence type="ECO:0000313" key="3">
    <source>
        <dbReference type="EMBL" id="AQS66953.1"/>
    </source>
</evidence>
<keyword evidence="4" id="KW-1185">Reference proteome</keyword>
<dbReference type="AlphaFoldDB" id="A0A1S6J589"/>
<name>A0A1S6J589_9ACTN</name>
<gene>
    <name evidence="3" type="ORF">B1H29_08455</name>
</gene>
<evidence type="ECO:0000256" key="2">
    <source>
        <dbReference type="SAM" id="SignalP"/>
    </source>
</evidence>
<proteinExistence type="predicted"/>
<dbReference type="KEGG" id="spac:B1H29_08455"/>
<feature type="region of interest" description="Disordered" evidence="1">
    <location>
        <begin position="34"/>
        <end position="133"/>
    </location>
</feature>
<dbReference type="OrthoDB" id="4337596at2"/>
<evidence type="ECO:0000256" key="1">
    <source>
        <dbReference type="SAM" id="MobiDB-lite"/>
    </source>
</evidence>
<protein>
    <recommendedName>
        <fullName evidence="5">Secreted protein</fullName>
    </recommendedName>
</protein>
<feature type="signal peptide" evidence="2">
    <location>
        <begin position="1"/>
        <end position="25"/>
    </location>
</feature>
<sequence length="133" mass="13925">MSRGTTARSVIALLAAVLIALVVFAPGTPFASAHTSRDAVANAHPGTTLSGTAPHDETVTCHDAGRSGNPNSSPRVRDRHRTTATPQPDAAERPFLRERGPVVPETALSGRATGHRPRPAPDHSPAALQVFRC</sequence>
<accession>A0A1S6J589</accession>